<feature type="transmembrane region" description="Helical" evidence="2">
    <location>
        <begin position="104"/>
        <end position="123"/>
    </location>
</feature>
<evidence type="ECO:0000256" key="1">
    <source>
        <dbReference type="SAM" id="MobiDB-lite"/>
    </source>
</evidence>
<keyword evidence="2" id="KW-0812">Transmembrane</keyword>
<protein>
    <submittedName>
        <fullName evidence="3">Uncharacterized protein</fullName>
    </submittedName>
</protein>
<dbReference type="EMBL" id="CADCVB010000040">
    <property type="protein sequence ID" value="CAA9413803.1"/>
    <property type="molecule type" value="Genomic_DNA"/>
</dbReference>
<organism evidence="3">
    <name type="scientific">uncultured Rubrobacteraceae bacterium</name>
    <dbReference type="NCBI Taxonomy" id="349277"/>
    <lineage>
        <taxon>Bacteria</taxon>
        <taxon>Bacillati</taxon>
        <taxon>Actinomycetota</taxon>
        <taxon>Rubrobacteria</taxon>
        <taxon>Rubrobacterales</taxon>
        <taxon>Rubrobacteraceae</taxon>
        <taxon>environmental samples</taxon>
    </lineage>
</organism>
<feature type="transmembrane region" description="Helical" evidence="2">
    <location>
        <begin position="50"/>
        <end position="83"/>
    </location>
</feature>
<dbReference type="AlphaFoldDB" id="A0A6J4PGD1"/>
<accession>A0A6J4PGD1</accession>
<evidence type="ECO:0000256" key="2">
    <source>
        <dbReference type="SAM" id="Phobius"/>
    </source>
</evidence>
<keyword evidence="2" id="KW-1133">Transmembrane helix</keyword>
<reference evidence="3" key="1">
    <citation type="submission" date="2020-02" db="EMBL/GenBank/DDBJ databases">
        <authorList>
            <person name="Meier V. D."/>
        </authorList>
    </citation>
    <scope>NUCLEOTIDE SEQUENCE</scope>
    <source>
        <strain evidence="3">AVDCRST_MAG78</strain>
    </source>
</reference>
<keyword evidence="2" id="KW-0472">Membrane</keyword>
<sequence>MRKRTVLLLILGLGGFASLLVGLAWDSVLRTFATDLARTENFFNLINPDYVYLAHALVAGIVGLGHFLVVFGVAAALAGLIGATYARLRSTGSPGRRAPGLRRAFVAGTGALMLLAVGSAAWATSAVSYEDGLAAKPGGSAASSAGQREEHHAGCHEPPTPEQQRAADELAADTRAGVAKYVDPLAAEADGYRPSSPSWRPVMHYLNPAHQRDGEILDPDRPEALVYANTSEGTILLGAMYVMPEPGVSGPRIGGCLTQWHAHSLRGWETPEMMHVWSVDIPGGPFSELRPREFVRSLEG</sequence>
<feature type="region of interest" description="Disordered" evidence="1">
    <location>
        <begin position="138"/>
        <end position="170"/>
    </location>
</feature>
<evidence type="ECO:0000313" key="3">
    <source>
        <dbReference type="EMBL" id="CAA9413803.1"/>
    </source>
</evidence>
<gene>
    <name evidence="3" type="ORF">AVDCRST_MAG78-543</name>
</gene>
<name>A0A6J4PGD1_9ACTN</name>
<proteinExistence type="predicted"/>